<reference evidence="1 2" key="1">
    <citation type="submission" date="2024-05" db="EMBL/GenBank/DDBJ databases">
        <authorList>
            <person name="Duchaud E."/>
        </authorList>
    </citation>
    <scope>NUCLEOTIDE SEQUENCE [LARGE SCALE GENOMIC DNA]</scope>
    <source>
        <strain evidence="1">Ena-SAMPLE-TAB-13-05-2024-13:56:06:370-140309</strain>
    </source>
</reference>
<name>A0ABM9NRJ1_9FLAO</name>
<proteinExistence type="predicted"/>
<protein>
    <submittedName>
        <fullName evidence="1">ABC transporter ATPase</fullName>
    </submittedName>
</protein>
<accession>A0ABM9NRJ1</accession>
<gene>
    <name evidence="1" type="ORF">TD3509T_0276</name>
</gene>
<dbReference type="Proteomes" id="UP001497514">
    <property type="component" value="Chromosome"/>
</dbReference>
<evidence type="ECO:0000313" key="2">
    <source>
        <dbReference type="Proteomes" id="UP001497514"/>
    </source>
</evidence>
<sequence length="179" mass="21242">MFSVSLPLRLRIIMLVDFNTLSEEAKVWIYPCNRKFYPKEIDGLNEQLKTFVEGWKLDDENFKASFEVRYNRFIIFSAAEDAVLLNADIDAQVGFILQLQTQYEVELLDRMNVCFKQGEYTQYKDLKDFKGLIKNKAVTEKTIIFDNLIETKQELENYWEVPISESWYSRFLKKSKTKS</sequence>
<evidence type="ECO:0000313" key="1">
    <source>
        <dbReference type="EMBL" id="CAL2076245.1"/>
    </source>
</evidence>
<keyword evidence="2" id="KW-1185">Reference proteome</keyword>
<dbReference type="EMBL" id="OZ038524">
    <property type="protein sequence ID" value="CAL2076245.1"/>
    <property type="molecule type" value="Genomic_DNA"/>
</dbReference>
<organism evidence="1 2">
    <name type="scientific">Tenacibaculum dicentrarchi</name>
    <dbReference type="NCBI Taxonomy" id="669041"/>
    <lineage>
        <taxon>Bacteria</taxon>
        <taxon>Pseudomonadati</taxon>
        <taxon>Bacteroidota</taxon>
        <taxon>Flavobacteriia</taxon>
        <taxon>Flavobacteriales</taxon>
        <taxon>Flavobacteriaceae</taxon>
        <taxon>Tenacibaculum</taxon>
    </lineage>
</organism>